<proteinExistence type="predicted"/>
<dbReference type="RefSeq" id="WP_118204015.1">
    <property type="nucleotide sequence ID" value="NZ_JBBNGM010000051.1"/>
</dbReference>
<comment type="caution">
    <text evidence="1">The sequence shown here is derived from an EMBL/GenBank/DDBJ whole genome shotgun (WGS) entry which is preliminary data.</text>
</comment>
<evidence type="ECO:0008006" key="3">
    <source>
        <dbReference type="Google" id="ProtNLM"/>
    </source>
</evidence>
<dbReference type="InterPro" id="IPR025674">
    <property type="entry name" value="Imm6"/>
</dbReference>
<dbReference type="AlphaFoldDB" id="A0A414QKV0"/>
<name>A0A414QKV0_9FIRM</name>
<gene>
    <name evidence="1" type="ORF">DW654_15885</name>
</gene>
<dbReference type="Pfam" id="PF14434">
    <property type="entry name" value="Imm6"/>
    <property type="match status" value="1"/>
</dbReference>
<sequence length="148" mass="17221">MDITKLEQKNKCIFAIKLAEKASSYLQESNVKGLINEAIEVSWKWVHTEENVGEVLYNFLDNEENGFTLFQEMEEDEKKISAWDCIIDAVAYVSRAAYENEGIKYLPEPIEIVDDNIFTHMVQSLTLCDSMECEYIEKVYKKCLEEVK</sequence>
<accession>A0A414QKV0</accession>
<reference evidence="1 2" key="1">
    <citation type="submission" date="2018-08" db="EMBL/GenBank/DDBJ databases">
        <title>A genome reference for cultivated species of the human gut microbiota.</title>
        <authorList>
            <person name="Zou Y."/>
            <person name="Xue W."/>
            <person name="Luo G."/>
        </authorList>
    </citation>
    <scope>NUCLEOTIDE SEQUENCE [LARGE SCALE GENOMIC DNA]</scope>
    <source>
        <strain evidence="1 2">AM23-23AC</strain>
    </source>
</reference>
<dbReference type="EMBL" id="QRHP01000028">
    <property type="protein sequence ID" value="RHF81370.1"/>
    <property type="molecule type" value="Genomic_DNA"/>
</dbReference>
<protein>
    <recommendedName>
        <fullName evidence="3">Immunity protein Imm6</fullName>
    </recommendedName>
</protein>
<organism evidence="1 2">
    <name type="scientific">Roseburia inulinivorans</name>
    <dbReference type="NCBI Taxonomy" id="360807"/>
    <lineage>
        <taxon>Bacteria</taxon>
        <taxon>Bacillati</taxon>
        <taxon>Bacillota</taxon>
        <taxon>Clostridia</taxon>
        <taxon>Lachnospirales</taxon>
        <taxon>Lachnospiraceae</taxon>
        <taxon>Roseburia</taxon>
    </lineage>
</organism>
<evidence type="ECO:0000313" key="1">
    <source>
        <dbReference type="EMBL" id="RHF81370.1"/>
    </source>
</evidence>
<dbReference type="Proteomes" id="UP000283701">
    <property type="component" value="Unassembled WGS sequence"/>
</dbReference>
<evidence type="ECO:0000313" key="2">
    <source>
        <dbReference type="Proteomes" id="UP000283701"/>
    </source>
</evidence>